<organism evidence="1 2">
    <name type="scientific">Caenorhabditis nigoni</name>
    <dbReference type="NCBI Taxonomy" id="1611254"/>
    <lineage>
        <taxon>Eukaryota</taxon>
        <taxon>Metazoa</taxon>
        <taxon>Ecdysozoa</taxon>
        <taxon>Nematoda</taxon>
        <taxon>Chromadorea</taxon>
        <taxon>Rhabditida</taxon>
        <taxon>Rhabditina</taxon>
        <taxon>Rhabditomorpha</taxon>
        <taxon>Rhabditoidea</taxon>
        <taxon>Rhabditidae</taxon>
        <taxon>Peloderinae</taxon>
        <taxon>Caenorhabditis</taxon>
    </lineage>
</organism>
<keyword evidence="2" id="KW-1185">Reference proteome</keyword>
<proteinExistence type="predicted"/>
<reference evidence="2" key="1">
    <citation type="submission" date="2017-10" db="EMBL/GenBank/DDBJ databases">
        <title>Rapid genome shrinkage in a self-fertile nematode reveals novel sperm competition proteins.</title>
        <authorList>
            <person name="Yin D."/>
            <person name="Schwarz E.M."/>
            <person name="Thomas C.G."/>
            <person name="Felde R.L."/>
            <person name="Korf I.F."/>
            <person name="Cutter A.D."/>
            <person name="Schartner C.M."/>
            <person name="Ralston E.J."/>
            <person name="Meyer B.J."/>
            <person name="Haag E.S."/>
        </authorList>
    </citation>
    <scope>NUCLEOTIDE SEQUENCE [LARGE SCALE GENOMIC DNA]</scope>
    <source>
        <strain evidence="2">JU1422</strain>
    </source>
</reference>
<evidence type="ECO:0000313" key="2">
    <source>
        <dbReference type="Proteomes" id="UP000230233"/>
    </source>
</evidence>
<evidence type="ECO:0000313" key="1">
    <source>
        <dbReference type="EMBL" id="PIC45357.1"/>
    </source>
</evidence>
<dbReference type="EMBL" id="PDUG01000002">
    <property type="protein sequence ID" value="PIC45357.1"/>
    <property type="molecule type" value="Genomic_DNA"/>
</dbReference>
<dbReference type="OrthoDB" id="5794824at2759"/>
<dbReference type="AlphaFoldDB" id="A0A2G5V0R9"/>
<name>A0A2G5V0R9_9PELO</name>
<accession>A0A2G5V0R9</accession>
<dbReference type="Proteomes" id="UP000230233">
    <property type="component" value="Chromosome II"/>
</dbReference>
<sequence length="82" mass="10207">MQRPMTNTRREMTMPGMTYMVPMEDFAQYQFMQKVPEYWLQPPPIYDARQFYPAMMVPQMMHGPIRRRRKYRLVPNYPYVYM</sequence>
<comment type="caution">
    <text evidence="1">The sequence shown here is derived from an EMBL/GenBank/DDBJ whole genome shotgun (WGS) entry which is preliminary data.</text>
</comment>
<gene>
    <name evidence="1" type="primary">Cnig_chr_II.g5406</name>
    <name evidence="1" type="ORF">B9Z55_005406</name>
</gene>
<protein>
    <submittedName>
        <fullName evidence="1">Uncharacterized protein</fullName>
    </submittedName>
</protein>